<dbReference type="AlphaFoldDB" id="A0A220UGG9"/>
<dbReference type="Proteomes" id="UP000198398">
    <property type="component" value="Chromosome"/>
</dbReference>
<keyword evidence="1" id="KW-0812">Transmembrane</keyword>
<sequence>MNTPKNDVDAWAEALRQGRTVPFRFSRGKTVLFIFLCLFFALIGLLMIGADGFFIPIVGVLAVFLFLGGAIVLVRRLFRRAAVLEVSTEGIAMSTAKAGTVPWTEIIDVHPVKMNSNVFIEIVVSEQEAERQAAAGHTVAEQELEDGTRQQVLWAPNGLAVSKPALCSWLEQELTARRTV</sequence>
<dbReference type="InterPro" id="IPR048136">
    <property type="entry name" value="STM3941-like"/>
</dbReference>
<organism evidence="2 3">
    <name type="scientific">Brachybacterium avium</name>
    <dbReference type="NCBI Taxonomy" id="2017485"/>
    <lineage>
        <taxon>Bacteria</taxon>
        <taxon>Bacillati</taxon>
        <taxon>Actinomycetota</taxon>
        <taxon>Actinomycetes</taxon>
        <taxon>Micrococcales</taxon>
        <taxon>Dermabacteraceae</taxon>
        <taxon>Brachybacterium</taxon>
    </lineage>
</organism>
<name>A0A220UGG9_9MICO</name>
<gene>
    <name evidence="2" type="ORF">CFK39_14530</name>
</gene>
<accession>A0A220UGG9</accession>
<protein>
    <recommendedName>
        <fullName evidence="4">DUF3093 domain-containing protein</fullName>
    </recommendedName>
</protein>
<keyword evidence="1" id="KW-0472">Membrane</keyword>
<keyword evidence="3" id="KW-1185">Reference proteome</keyword>
<dbReference type="EMBL" id="CP022316">
    <property type="protein sequence ID" value="ASK66823.1"/>
    <property type="molecule type" value="Genomic_DNA"/>
</dbReference>
<dbReference type="RefSeq" id="WP_089066059.1">
    <property type="nucleotide sequence ID" value="NZ_CP022316.1"/>
</dbReference>
<dbReference type="KEGG" id="brv:CFK39_14530"/>
<evidence type="ECO:0000313" key="2">
    <source>
        <dbReference type="EMBL" id="ASK66823.1"/>
    </source>
</evidence>
<dbReference type="NCBIfam" id="NF041635">
    <property type="entry name" value="STM3941_fam"/>
    <property type="match status" value="1"/>
</dbReference>
<feature type="transmembrane region" description="Helical" evidence="1">
    <location>
        <begin position="54"/>
        <end position="74"/>
    </location>
</feature>
<evidence type="ECO:0000313" key="3">
    <source>
        <dbReference type="Proteomes" id="UP000198398"/>
    </source>
</evidence>
<feature type="transmembrane region" description="Helical" evidence="1">
    <location>
        <begin position="30"/>
        <end position="48"/>
    </location>
</feature>
<dbReference type="OrthoDB" id="4807378at2"/>
<proteinExistence type="predicted"/>
<reference evidence="3" key="1">
    <citation type="submission" date="2017-07" db="EMBL/GenBank/DDBJ databases">
        <title>Brachybacterium sp. VR2415.</title>
        <authorList>
            <person name="Tak E.J."/>
            <person name="Bae J.-W."/>
        </authorList>
    </citation>
    <scope>NUCLEOTIDE SEQUENCE [LARGE SCALE GENOMIC DNA]</scope>
    <source>
        <strain evidence="3">VR2415</strain>
    </source>
</reference>
<evidence type="ECO:0000256" key="1">
    <source>
        <dbReference type="SAM" id="Phobius"/>
    </source>
</evidence>
<keyword evidence="1" id="KW-1133">Transmembrane helix</keyword>
<evidence type="ECO:0008006" key="4">
    <source>
        <dbReference type="Google" id="ProtNLM"/>
    </source>
</evidence>